<evidence type="ECO:0000313" key="8">
    <source>
        <dbReference type="Proteomes" id="UP000809273"/>
    </source>
</evidence>
<evidence type="ECO:0000256" key="1">
    <source>
        <dbReference type="ARBA" id="ARBA00006247"/>
    </source>
</evidence>
<evidence type="ECO:0000256" key="4">
    <source>
        <dbReference type="ARBA" id="ARBA00022801"/>
    </source>
</evidence>
<reference evidence="7" key="2">
    <citation type="submission" date="2021-01" db="EMBL/GenBank/DDBJ databases">
        <authorList>
            <person name="Hahn C.R."/>
            <person name="Youssef N.H."/>
            <person name="Elshahed M."/>
        </authorList>
    </citation>
    <scope>NUCLEOTIDE SEQUENCE</scope>
    <source>
        <strain evidence="7">Zod_Metabat.24</strain>
    </source>
</reference>
<keyword evidence="2" id="KW-0645">Protease</keyword>
<accession>A0A9D8KDK9</accession>
<dbReference type="InterPro" id="IPR047177">
    <property type="entry name" value="Pept_M20A"/>
</dbReference>
<dbReference type="SUPFAM" id="SSF55031">
    <property type="entry name" value="Bacterial exopeptidase dimerisation domain"/>
    <property type="match status" value="1"/>
</dbReference>
<dbReference type="EMBL" id="JAFGIX010000027">
    <property type="protein sequence ID" value="MBN1572724.1"/>
    <property type="molecule type" value="Genomic_DNA"/>
</dbReference>
<protein>
    <submittedName>
        <fullName evidence="7">M20/M25/M40 family metallo-hydrolase</fullName>
    </submittedName>
</protein>
<dbReference type="InterPro" id="IPR002933">
    <property type="entry name" value="Peptidase_M20"/>
</dbReference>
<dbReference type="GO" id="GO:0006508">
    <property type="term" value="P:proteolysis"/>
    <property type="evidence" value="ECO:0007669"/>
    <property type="project" value="UniProtKB-KW"/>
</dbReference>
<dbReference type="PIRSF" id="PIRSF036696">
    <property type="entry name" value="ACY-1"/>
    <property type="match status" value="1"/>
</dbReference>
<dbReference type="GO" id="GO:0046872">
    <property type="term" value="F:metal ion binding"/>
    <property type="evidence" value="ECO:0007669"/>
    <property type="project" value="UniProtKB-KW"/>
</dbReference>
<keyword evidence="4" id="KW-0378">Hydrolase</keyword>
<evidence type="ECO:0000256" key="5">
    <source>
        <dbReference type="ARBA" id="ARBA00022833"/>
    </source>
</evidence>
<feature type="domain" description="Peptidase M20 dimerisation" evidence="6">
    <location>
        <begin position="185"/>
        <end position="330"/>
    </location>
</feature>
<dbReference type="InterPro" id="IPR036264">
    <property type="entry name" value="Bact_exopeptidase_dim_dom"/>
</dbReference>
<dbReference type="Gene3D" id="3.40.630.10">
    <property type="entry name" value="Zn peptidases"/>
    <property type="match status" value="1"/>
</dbReference>
<keyword evidence="5" id="KW-0862">Zinc</keyword>
<evidence type="ECO:0000256" key="2">
    <source>
        <dbReference type="ARBA" id="ARBA00022670"/>
    </source>
</evidence>
<dbReference type="PROSITE" id="PS00758">
    <property type="entry name" value="ARGE_DAPE_CPG2_1"/>
    <property type="match status" value="1"/>
</dbReference>
<dbReference type="AlphaFoldDB" id="A0A9D8KDK9"/>
<dbReference type="Gene3D" id="1.10.150.900">
    <property type="match status" value="1"/>
</dbReference>
<dbReference type="PANTHER" id="PTHR45962:SF1">
    <property type="entry name" value="N-FATTY-ACYL-AMINO ACID SYNTHASE_HYDROLASE PM20D1"/>
    <property type="match status" value="1"/>
</dbReference>
<comment type="caution">
    <text evidence="7">The sequence shown here is derived from an EMBL/GenBank/DDBJ whole genome shotgun (WGS) entry which is preliminary data.</text>
</comment>
<dbReference type="GO" id="GO:0008233">
    <property type="term" value="F:peptidase activity"/>
    <property type="evidence" value="ECO:0007669"/>
    <property type="project" value="UniProtKB-KW"/>
</dbReference>
<comment type="similarity">
    <text evidence="1">Belongs to the peptidase M20A family.</text>
</comment>
<dbReference type="Gene3D" id="3.30.70.360">
    <property type="match status" value="1"/>
</dbReference>
<proteinExistence type="inferred from homology"/>
<name>A0A9D8KDK9_9DELT</name>
<dbReference type="Pfam" id="PF07687">
    <property type="entry name" value="M20_dimer"/>
    <property type="match status" value="1"/>
</dbReference>
<sequence length="434" mass="47785">MKDEAVKLMCEYLKIDTTNPPGNEEKAVAFFKKIFEGEGIEYKTYEPKKGRVSIRAQLSGSGERGPVLMISHTDVVPANRDEWSFDPFSGEIVEGMIRGRGALDMKGIGIMELTALLTLKREGAKLNRDLVFLAAADEEMGGAEGAGYLVENHFDDFRADVVLNEGGFGVSDIIPGRPVMMISSGEKGICWLKLIREGLPGHGSAPHGQNALENLNKALVRLLSEETPITITPIISEYFKNLASGWEFLKPFVEDGREETLVKVLKESGLLALPQIAAMVKNTISLNVMKAGDKTNIIPSHAEAVLDCRVLPGQDIDEFIGQIKSKLKDDEIKIEPIERSDSTESPTDTEHYRIIEETVADHFPNAVIAPSLLMGTSDSRFLRKKGIPSYGICPAFVPMEHIKMVHGIDEQISVENMIKGSEVFTDIVRRMVTG</sequence>
<dbReference type="InterPro" id="IPR011650">
    <property type="entry name" value="Peptidase_M20_dimer"/>
</dbReference>
<dbReference type="Proteomes" id="UP000809273">
    <property type="component" value="Unassembled WGS sequence"/>
</dbReference>
<dbReference type="SUPFAM" id="SSF53187">
    <property type="entry name" value="Zn-dependent exopeptidases"/>
    <property type="match status" value="1"/>
</dbReference>
<dbReference type="InterPro" id="IPR001261">
    <property type="entry name" value="ArgE/DapE_CS"/>
</dbReference>
<evidence type="ECO:0000259" key="6">
    <source>
        <dbReference type="Pfam" id="PF07687"/>
    </source>
</evidence>
<evidence type="ECO:0000313" key="7">
    <source>
        <dbReference type="EMBL" id="MBN1572724.1"/>
    </source>
</evidence>
<organism evidence="7 8">
    <name type="scientific">Candidatus Zymogenus saltonus</name>
    <dbReference type="NCBI Taxonomy" id="2844893"/>
    <lineage>
        <taxon>Bacteria</taxon>
        <taxon>Deltaproteobacteria</taxon>
        <taxon>Candidatus Zymogenia</taxon>
        <taxon>Candidatus Zymogeniales</taxon>
        <taxon>Candidatus Zymogenaceae</taxon>
        <taxon>Candidatus Zymogenus</taxon>
    </lineage>
</organism>
<reference evidence="7" key="1">
    <citation type="journal article" date="2021" name="Environ. Microbiol.">
        <title>Genomic characterization of three novel Desulfobacterota classes expand the metabolic and phylogenetic diversity of the phylum.</title>
        <authorList>
            <person name="Murphy C.L."/>
            <person name="Biggerstaff J."/>
            <person name="Eichhorn A."/>
            <person name="Ewing E."/>
            <person name="Shahan R."/>
            <person name="Soriano D."/>
            <person name="Stewart S."/>
            <person name="VanMol K."/>
            <person name="Walker R."/>
            <person name="Walters P."/>
            <person name="Elshahed M.S."/>
            <person name="Youssef N.H."/>
        </authorList>
    </citation>
    <scope>NUCLEOTIDE SEQUENCE</scope>
    <source>
        <strain evidence="7">Zod_Metabat.24</strain>
    </source>
</reference>
<evidence type="ECO:0000256" key="3">
    <source>
        <dbReference type="ARBA" id="ARBA00022723"/>
    </source>
</evidence>
<dbReference type="Pfam" id="PF01546">
    <property type="entry name" value="Peptidase_M20"/>
    <property type="match status" value="1"/>
</dbReference>
<keyword evidence="3" id="KW-0479">Metal-binding</keyword>
<dbReference type="PANTHER" id="PTHR45962">
    <property type="entry name" value="N-FATTY-ACYL-AMINO ACID SYNTHASE/HYDROLASE PM20D1"/>
    <property type="match status" value="1"/>
</dbReference>
<gene>
    <name evidence="7" type="ORF">JW984_05940</name>
</gene>